<proteinExistence type="predicted"/>
<accession>A0ABT0EAD5</accession>
<dbReference type="EMBL" id="JALKII010000015">
    <property type="protein sequence ID" value="MCK0538810.1"/>
    <property type="molecule type" value="Genomic_DNA"/>
</dbReference>
<evidence type="ECO:0000313" key="3">
    <source>
        <dbReference type="Proteomes" id="UP001165524"/>
    </source>
</evidence>
<dbReference type="Proteomes" id="UP001165524">
    <property type="component" value="Unassembled WGS sequence"/>
</dbReference>
<sequence length="62" mass="6310">MAAVSLAALCAAVPACMPIPCVKASCTPACHTAPALTEDGEAMTEFGTTELRLDCDGRPLTD</sequence>
<gene>
    <name evidence="2" type="ORF">MU846_13930</name>
</gene>
<evidence type="ECO:0000313" key="2">
    <source>
        <dbReference type="EMBL" id="MCK0538810.1"/>
    </source>
</evidence>
<organism evidence="2 3">
    <name type="scientific">Alcanivorax quisquiliarum</name>
    <dbReference type="NCBI Taxonomy" id="2933565"/>
    <lineage>
        <taxon>Bacteria</taxon>
        <taxon>Pseudomonadati</taxon>
        <taxon>Pseudomonadota</taxon>
        <taxon>Gammaproteobacteria</taxon>
        <taxon>Oceanospirillales</taxon>
        <taxon>Alcanivoracaceae</taxon>
        <taxon>Alcanivorax</taxon>
    </lineage>
</organism>
<keyword evidence="3" id="KW-1185">Reference proteome</keyword>
<reference evidence="2" key="1">
    <citation type="submission" date="2022-04" db="EMBL/GenBank/DDBJ databases">
        <title>Alcanivorax sp. CY1518 draft genome sequence.</title>
        <authorList>
            <person name="Zhao G."/>
            <person name="An M."/>
        </authorList>
    </citation>
    <scope>NUCLEOTIDE SEQUENCE</scope>
    <source>
        <strain evidence="2">CY1518</strain>
    </source>
</reference>
<feature type="chain" id="PRO_5045995137" description="Secreted protein" evidence="1">
    <location>
        <begin position="18"/>
        <end position="62"/>
    </location>
</feature>
<comment type="caution">
    <text evidence="2">The sequence shown here is derived from an EMBL/GenBank/DDBJ whole genome shotgun (WGS) entry which is preliminary data.</text>
</comment>
<evidence type="ECO:0008006" key="4">
    <source>
        <dbReference type="Google" id="ProtNLM"/>
    </source>
</evidence>
<evidence type="ECO:0000256" key="1">
    <source>
        <dbReference type="SAM" id="SignalP"/>
    </source>
</evidence>
<name>A0ABT0EAD5_9GAMM</name>
<keyword evidence="1" id="KW-0732">Signal</keyword>
<dbReference type="RefSeq" id="WP_246953784.1">
    <property type="nucleotide sequence ID" value="NZ_JALKII010000015.1"/>
</dbReference>
<protein>
    <recommendedName>
        <fullName evidence="4">Secreted protein</fullName>
    </recommendedName>
</protein>
<feature type="signal peptide" evidence="1">
    <location>
        <begin position="1"/>
        <end position="17"/>
    </location>
</feature>